<comment type="caution">
    <text evidence="5">The sequence shown here is derived from an EMBL/GenBank/DDBJ whole genome shotgun (WGS) entry which is preliminary data.</text>
</comment>
<dbReference type="PATRIC" id="fig|857265.3.peg.689"/>
<dbReference type="PANTHER" id="PTHR35527">
    <property type="entry name" value="CHOLOYLGLYCINE HYDROLASE"/>
    <property type="match status" value="1"/>
</dbReference>
<feature type="chain" id="PRO_5005849841" evidence="3">
    <location>
        <begin position="29"/>
        <end position="370"/>
    </location>
</feature>
<evidence type="ECO:0000256" key="1">
    <source>
        <dbReference type="ARBA" id="ARBA00006625"/>
    </source>
</evidence>
<evidence type="ECO:0000313" key="5">
    <source>
        <dbReference type="EMBL" id="KPC54580.1"/>
    </source>
</evidence>
<name>A0A0N0GQD4_9NEIS</name>
<reference evidence="5 6" key="1">
    <citation type="submission" date="2015-07" db="EMBL/GenBank/DDBJ databases">
        <title>Draft genome sequence of the Amantichitinum ursilacus IGB-41, a new chitin-degrading bacterium.</title>
        <authorList>
            <person name="Kirstahler P."/>
            <person name="Guenther M."/>
            <person name="Grumaz C."/>
            <person name="Rupp S."/>
            <person name="Zibek S."/>
            <person name="Sohn K."/>
        </authorList>
    </citation>
    <scope>NUCLEOTIDE SEQUENCE [LARGE SCALE GENOMIC DNA]</scope>
    <source>
        <strain evidence="5 6">IGB-41</strain>
    </source>
</reference>
<accession>A0A0N0GQD4</accession>
<dbReference type="OrthoDB" id="1265391at2"/>
<evidence type="ECO:0000313" key="6">
    <source>
        <dbReference type="Proteomes" id="UP000037939"/>
    </source>
</evidence>
<evidence type="ECO:0000256" key="2">
    <source>
        <dbReference type="ARBA" id="ARBA00022801"/>
    </source>
</evidence>
<dbReference type="EMBL" id="LAQT01000002">
    <property type="protein sequence ID" value="KPC54580.1"/>
    <property type="molecule type" value="Genomic_DNA"/>
</dbReference>
<dbReference type="PROSITE" id="PS51257">
    <property type="entry name" value="PROKAR_LIPOPROTEIN"/>
    <property type="match status" value="1"/>
</dbReference>
<dbReference type="Proteomes" id="UP000037939">
    <property type="component" value="Unassembled WGS sequence"/>
</dbReference>
<dbReference type="InterPro" id="IPR029055">
    <property type="entry name" value="Ntn_hydrolases_N"/>
</dbReference>
<dbReference type="AlphaFoldDB" id="A0A0N0GQD4"/>
<dbReference type="PANTHER" id="PTHR35527:SF2">
    <property type="entry name" value="HYDROLASE"/>
    <property type="match status" value="1"/>
</dbReference>
<gene>
    <name evidence="5" type="primary">cbh</name>
    <name evidence="5" type="ORF">WG78_03375</name>
</gene>
<protein>
    <submittedName>
        <fullName evidence="5">Choloylglycine hydrolase</fullName>
        <ecNumber evidence="5">3.5.1.24</ecNumber>
    </submittedName>
</protein>
<dbReference type="EC" id="3.5.1.24" evidence="5"/>
<dbReference type="RefSeq" id="WP_053936365.1">
    <property type="nucleotide sequence ID" value="NZ_LAQT01000002.1"/>
</dbReference>
<dbReference type="InterPro" id="IPR029132">
    <property type="entry name" value="CBAH/NAAA_C"/>
</dbReference>
<sequence length="370" mass="40836">MKRTIRPVAAWLCLAANLTIGLPNIAAACTGITLVAKDGSAIQARTMEWGTFFLDSEIMVVPRQHVFKAATPDGKAGLAWTGKYGIVGLNLVQTPVITDGMNEKGLTVSSLYLPGYEEGQKYDPAKADQTLAMTDVPTWLLSNFATTEEVRKNMPDVIVTDVVLQAFHGIAPPVHFMITDRSGKTIVLEYTHGSLNIYDDPVGVLTNSPEFPWHLTNLRNYVGLHPQSNQTIKVGDLELAPFGAGNGMVGLPGDYTPPSRFVRAAALRNTVRQPDTGYKAVNEAFRILDNFDIPLGATDAKANLPKDETIGSTQWSSAMDTASLRYYYHTMFNRSLRMIDLKKTDFNKREISYFPLDARKEQSIETVMTR</sequence>
<comment type="similarity">
    <text evidence="1">Belongs to the peptidase C59 family.</text>
</comment>
<dbReference type="CDD" id="cd00542">
    <property type="entry name" value="Ntn_PVA"/>
    <property type="match status" value="1"/>
</dbReference>
<organism evidence="5 6">
    <name type="scientific">Amantichitinum ursilacus</name>
    <dbReference type="NCBI Taxonomy" id="857265"/>
    <lineage>
        <taxon>Bacteria</taxon>
        <taxon>Pseudomonadati</taxon>
        <taxon>Pseudomonadota</taxon>
        <taxon>Betaproteobacteria</taxon>
        <taxon>Neisseriales</taxon>
        <taxon>Chitinibacteraceae</taxon>
        <taxon>Amantichitinum</taxon>
    </lineage>
</organism>
<dbReference type="InterPro" id="IPR052193">
    <property type="entry name" value="Peptidase_C59"/>
</dbReference>
<evidence type="ECO:0000256" key="3">
    <source>
        <dbReference type="SAM" id="SignalP"/>
    </source>
</evidence>
<feature type="domain" description="Choloylglycine hydrolase/NAAA C-terminal" evidence="4">
    <location>
        <begin position="29"/>
        <end position="351"/>
    </location>
</feature>
<feature type="signal peptide" evidence="3">
    <location>
        <begin position="1"/>
        <end position="28"/>
    </location>
</feature>
<dbReference type="Gene3D" id="3.60.60.10">
    <property type="entry name" value="Penicillin V Acylase, Chain A"/>
    <property type="match status" value="1"/>
</dbReference>
<dbReference type="STRING" id="857265.WG78_03375"/>
<proteinExistence type="inferred from homology"/>
<keyword evidence="3" id="KW-0732">Signal</keyword>
<dbReference type="SUPFAM" id="SSF56235">
    <property type="entry name" value="N-terminal nucleophile aminohydrolases (Ntn hydrolases)"/>
    <property type="match status" value="1"/>
</dbReference>
<dbReference type="Pfam" id="PF02275">
    <property type="entry name" value="CBAH"/>
    <property type="match status" value="1"/>
</dbReference>
<dbReference type="GO" id="GO:0045302">
    <property type="term" value="F:choloylglycine hydrolase activity"/>
    <property type="evidence" value="ECO:0007669"/>
    <property type="project" value="UniProtKB-EC"/>
</dbReference>
<evidence type="ECO:0000259" key="4">
    <source>
        <dbReference type="Pfam" id="PF02275"/>
    </source>
</evidence>
<keyword evidence="2 5" id="KW-0378">Hydrolase</keyword>
<keyword evidence="6" id="KW-1185">Reference proteome</keyword>